<dbReference type="eggNOG" id="COG0702">
    <property type="taxonomic scope" value="Bacteria"/>
</dbReference>
<protein>
    <submittedName>
        <fullName evidence="2">Putative nucleoside-diphosphate-sugar epimerase</fullName>
    </submittedName>
</protein>
<evidence type="ECO:0000313" key="3">
    <source>
        <dbReference type="Proteomes" id="UP000028411"/>
    </source>
</evidence>
<accession>A0A081REF2</accession>
<dbReference type="OrthoDB" id="7771794at2"/>
<dbReference type="GO" id="GO:0004074">
    <property type="term" value="F:biliverdin reductase [NAD(P)H] activity"/>
    <property type="evidence" value="ECO:0007669"/>
    <property type="project" value="TreeGrafter"/>
</dbReference>
<organism evidence="2 3">
    <name type="scientific">Sphingobium chlorophenolicum</name>
    <dbReference type="NCBI Taxonomy" id="46429"/>
    <lineage>
        <taxon>Bacteria</taxon>
        <taxon>Pseudomonadati</taxon>
        <taxon>Pseudomonadota</taxon>
        <taxon>Alphaproteobacteria</taxon>
        <taxon>Sphingomonadales</taxon>
        <taxon>Sphingomonadaceae</taxon>
        <taxon>Sphingobium</taxon>
    </lineage>
</organism>
<dbReference type="PANTHER" id="PTHR43355:SF2">
    <property type="entry name" value="FLAVIN REDUCTASE (NADPH)"/>
    <property type="match status" value="1"/>
</dbReference>
<sequence>MKILVLGGTGPTGRHVIDLCLRNGDSVTALVRDPERIGHLSDRIAIVQGDATSMQNVARAMQGQDAVISTLGRGNSLAADRLFSRAAAAVTGAAGQAHVSRLVWMSSFGVGESFGAASFVQKFLFRTLLRRIYADKAVADAAIRASGLDWTLVYPVALTNGGAKGAYRVADRIEMKGLPSISRADVAAFMHQAVHDSGWIGRDAVIAD</sequence>
<dbReference type="Gene3D" id="3.40.50.720">
    <property type="entry name" value="NAD(P)-binding Rossmann-like Domain"/>
    <property type="match status" value="1"/>
</dbReference>
<proteinExistence type="predicted"/>
<name>A0A081REF2_SPHCR</name>
<dbReference type="RefSeq" id="WP_037451173.1">
    <property type="nucleotide sequence ID" value="NZ_JFHR01000021.1"/>
</dbReference>
<dbReference type="InterPro" id="IPR051606">
    <property type="entry name" value="Polyketide_Oxido-like"/>
</dbReference>
<evidence type="ECO:0000259" key="1">
    <source>
        <dbReference type="Pfam" id="PF13460"/>
    </source>
</evidence>
<evidence type="ECO:0000313" key="2">
    <source>
        <dbReference type="EMBL" id="KEQ53575.1"/>
    </source>
</evidence>
<gene>
    <name evidence="2" type="ORF">BV95_02156</name>
</gene>
<dbReference type="AlphaFoldDB" id="A0A081REF2"/>
<reference evidence="2 3" key="1">
    <citation type="submission" date="2014-02" db="EMBL/GenBank/DDBJ databases">
        <title>Whole genome sequence of Sphingobium chlorophenolicum NBRC 16172.</title>
        <authorList>
            <person name="Gan H.M."/>
            <person name="Gan H.Y."/>
            <person name="Chew T.H."/>
            <person name="Savka M.A."/>
        </authorList>
    </citation>
    <scope>NUCLEOTIDE SEQUENCE [LARGE SCALE GENOMIC DNA]</scope>
    <source>
        <strain evidence="2 3">NBRC 16172</strain>
    </source>
</reference>
<dbReference type="EMBL" id="JFHR01000021">
    <property type="protein sequence ID" value="KEQ53575.1"/>
    <property type="molecule type" value="Genomic_DNA"/>
</dbReference>
<dbReference type="SUPFAM" id="SSF51735">
    <property type="entry name" value="NAD(P)-binding Rossmann-fold domains"/>
    <property type="match status" value="1"/>
</dbReference>
<dbReference type="PANTHER" id="PTHR43355">
    <property type="entry name" value="FLAVIN REDUCTASE (NADPH)"/>
    <property type="match status" value="1"/>
</dbReference>
<dbReference type="InterPro" id="IPR016040">
    <property type="entry name" value="NAD(P)-bd_dom"/>
</dbReference>
<dbReference type="Proteomes" id="UP000028411">
    <property type="component" value="Unassembled WGS sequence"/>
</dbReference>
<dbReference type="Pfam" id="PF13460">
    <property type="entry name" value="NAD_binding_10"/>
    <property type="match status" value="1"/>
</dbReference>
<dbReference type="PATRIC" id="fig|46429.4.peg.2126"/>
<feature type="domain" description="NAD(P)-binding" evidence="1">
    <location>
        <begin position="7"/>
        <end position="196"/>
    </location>
</feature>
<dbReference type="InterPro" id="IPR036291">
    <property type="entry name" value="NAD(P)-bd_dom_sf"/>
</dbReference>
<comment type="caution">
    <text evidence="2">The sequence shown here is derived from an EMBL/GenBank/DDBJ whole genome shotgun (WGS) entry which is preliminary data.</text>
</comment>
<dbReference type="GO" id="GO:0042602">
    <property type="term" value="F:riboflavin reductase (NADPH) activity"/>
    <property type="evidence" value="ECO:0007669"/>
    <property type="project" value="TreeGrafter"/>
</dbReference>